<evidence type="ECO:0000313" key="2">
    <source>
        <dbReference type="Proteomes" id="UP000194236"/>
    </source>
</evidence>
<proteinExistence type="predicted"/>
<dbReference type="Proteomes" id="UP000194236">
    <property type="component" value="Unassembled WGS sequence"/>
</dbReference>
<dbReference type="AlphaFoldDB" id="A0A1Y3BT85"/>
<feature type="non-terminal residue" evidence="1">
    <location>
        <position position="207"/>
    </location>
</feature>
<organism evidence="1 2">
    <name type="scientific">Euroglyphus maynei</name>
    <name type="common">Mayne's house dust mite</name>
    <dbReference type="NCBI Taxonomy" id="6958"/>
    <lineage>
        <taxon>Eukaryota</taxon>
        <taxon>Metazoa</taxon>
        <taxon>Ecdysozoa</taxon>
        <taxon>Arthropoda</taxon>
        <taxon>Chelicerata</taxon>
        <taxon>Arachnida</taxon>
        <taxon>Acari</taxon>
        <taxon>Acariformes</taxon>
        <taxon>Sarcoptiformes</taxon>
        <taxon>Astigmata</taxon>
        <taxon>Psoroptidia</taxon>
        <taxon>Analgoidea</taxon>
        <taxon>Pyroglyphidae</taxon>
        <taxon>Pyroglyphinae</taxon>
        <taxon>Euroglyphus</taxon>
    </lineage>
</organism>
<evidence type="ECO:0000313" key="1">
    <source>
        <dbReference type="EMBL" id="OTF84180.1"/>
    </source>
</evidence>
<keyword evidence="2" id="KW-1185">Reference proteome</keyword>
<reference evidence="1 2" key="1">
    <citation type="submission" date="2017-03" db="EMBL/GenBank/DDBJ databases">
        <title>Genome Survey of Euroglyphus maynei.</title>
        <authorList>
            <person name="Arlian L.G."/>
            <person name="Morgan M.S."/>
            <person name="Rider S.D."/>
        </authorList>
    </citation>
    <scope>NUCLEOTIDE SEQUENCE [LARGE SCALE GENOMIC DNA]</scope>
    <source>
        <strain evidence="1">Arlian Lab</strain>
        <tissue evidence="1">Whole body</tissue>
    </source>
</reference>
<name>A0A1Y3BT85_EURMA</name>
<comment type="caution">
    <text evidence="1">The sequence shown here is derived from an EMBL/GenBank/DDBJ whole genome shotgun (WGS) entry which is preliminary data.</text>
</comment>
<sequence>MPKSPVTAPNLVSIQQQTNPMLNAQLSGVGLQRLSRSTRPQGPRFFPSRQGQQFAMQTAIQQQQPQNTHHSTQQFINQQNHLHHHQTQQQQQQQQPMTIPNIQHLVQPRRLTLRMPIQTQHIQQQQQQQQSFTINTQTNVKLSIQSQQQITASVVDNSFVGISGANNNNGNKISPTIFAQQQQQQQPQISQQINLNDLSGFDNLDGL</sequence>
<dbReference type="EMBL" id="MUJZ01000278">
    <property type="protein sequence ID" value="OTF84180.1"/>
    <property type="molecule type" value="Genomic_DNA"/>
</dbReference>
<gene>
    <name evidence="1" type="ORF">BLA29_010687</name>
</gene>
<accession>A0A1Y3BT85</accession>
<protein>
    <submittedName>
        <fullName evidence="1">Uncharacterized protein</fullName>
    </submittedName>
</protein>